<keyword evidence="2" id="KW-0285">Flavoprotein</keyword>
<reference evidence="9" key="1">
    <citation type="submission" date="2023-03" db="EMBL/GenBank/DDBJ databases">
        <title>Complete genome of Cladonia borealis.</title>
        <authorList>
            <person name="Park H."/>
        </authorList>
    </citation>
    <scope>NUCLEOTIDE SEQUENCE</scope>
    <source>
        <strain evidence="9">ANT050790</strain>
    </source>
</reference>
<dbReference type="InterPro" id="IPR024014">
    <property type="entry name" value="DMSO2_SphG"/>
</dbReference>
<feature type="region of interest" description="Disordered" evidence="6">
    <location>
        <begin position="1"/>
        <end position="24"/>
    </location>
</feature>
<dbReference type="GO" id="GO:0008726">
    <property type="term" value="F:alkanesulfonate monooxygenase activity"/>
    <property type="evidence" value="ECO:0007669"/>
    <property type="project" value="TreeGrafter"/>
</dbReference>
<keyword evidence="5" id="KW-0503">Monooxygenase</keyword>
<dbReference type="SUPFAM" id="SSF51679">
    <property type="entry name" value="Bacterial luciferase-like"/>
    <property type="match status" value="1"/>
</dbReference>
<comment type="caution">
    <text evidence="9">The sequence shown here is derived from an EMBL/GenBank/DDBJ whole genome shotgun (WGS) entry which is preliminary data.</text>
</comment>
<dbReference type="CDD" id="cd01094">
    <property type="entry name" value="Alkanesulfonate_monoxygenase"/>
    <property type="match status" value="1"/>
</dbReference>
<feature type="compositionally biased region" description="Basic and acidic residues" evidence="6">
    <location>
        <begin position="1"/>
        <end position="12"/>
    </location>
</feature>
<evidence type="ECO:0000256" key="4">
    <source>
        <dbReference type="ARBA" id="ARBA00023002"/>
    </source>
</evidence>
<dbReference type="Pfam" id="PF08240">
    <property type="entry name" value="ADH_N"/>
    <property type="match status" value="1"/>
</dbReference>
<dbReference type="PANTHER" id="PTHR42847:SF4">
    <property type="entry name" value="ALKANESULFONATE MONOOXYGENASE-RELATED"/>
    <property type="match status" value="1"/>
</dbReference>
<dbReference type="GO" id="GO:0016651">
    <property type="term" value="F:oxidoreductase activity, acting on NAD(P)H"/>
    <property type="evidence" value="ECO:0007669"/>
    <property type="project" value="InterPro"/>
</dbReference>
<accession>A0AA39QUB1</accession>
<keyword evidence="7" id="KW-0812">Transmembrane</keyword>
<keyword evidence="4" id="KW-0560">Oxidoreductase</keyword>
<dbReference type="InterPro" id="IPR013154">
    <property type="entry name" value="ADH-like_N"/>
</dbReference>
<dbReference type="Pfam" id="PF00107">
    <property type="entry name" value="ADH_zinc_N"/>
    <property type="match status" value="1"/>
</dbReference>
<keyword evidence="7" id="KW-1133">Transmembrane helix</keyword>
<proteinExistence type="inferred from homology"/>
<keyword evidence="7" id="KW-0472">Membrane</keyword>
<dbReference type="Gene3D" id="3.90.180.10">
    <property type="entry name" value="Medium-chain alcohol dehydrogenases, catalytic domain"/>
    <property type="match status" value="1"/>
</dbReference>
<comment type="similarity">
    <text evidence="1">Belongs to the zinc-containing alcohol dehydrogenase family.</text>
</comment>
<dbReference type="NCBIfam" id="TIGR04021">
    <property type="entry name" value="LLM_DMSO2_sfnG"/>
    <property type="match status" value="1"/>
</dbReference>
<evidence type="ECO:0000256" key="1">
    <source>
        <dbReference type="ARBA" id="ARBA00008072"/>
    </source>
</evidence>
<evidence type="ECO:0000256" key="6">
    <source>
        <dbReference type="SAM" id="MobiDB-lite"/>
    </source>
</evidence>
<dbReference type="CDD" id="cd08249">
    <property type="entry name" value="enoyl_reductase_like"/>
    <property type="match status" value="1"/>
</dbReference>
<dbReference type="InterPro" id="IPR011032">
    <property type="entry name" value="GroES-like_sf"/>
</dbReference>
<dbReference type="EMBL" id="JAFEKC020000020">
    <property type="protein sequence ID" value="KAK0508479.1"/>
    <property type="molecule type" value="Genomic_DNA"/>
</dbReference>
<feature type="transmembrane region" description="Helical" evidence="7">
    <location>
        <begin position="165"/>
        <end position="185"/>
    </location>
</feature>
<sequence>MASVSNEKDGSFKPHVNGDGYGAKVNGYTNGDHDPFQHRPKPQQNVLLLHGPGQKYSLHKTGQVPELRSEREILIKVVAIGLNPVDWKGPDYNFGIPSLPWVNGRDFAGIVIKTDRSVTRVKAGDVVFGPCTDYRDVRKAAYQEYLITTDFNVARLPKSLSVNTGAALGVAFVSAFLALGISLGFDFSTVEQGPSGPNLREIIKVVDRDTVPEDVRDETFYAIKDDERPQARDWFAIWGASSNTGLFAIQLAKLIGLRVIAVADAVRHGARLSDLGVDVLVDRHDPSRATEIIRSVTKGRLRFGLDTVGKETAAYLQESLQRSTEGKVSHLVGLTGLPKKKLPGVKYHSIPIKIFHSVESVGETAMDWLEKLLVENTLVLPEIALADGGLEGINEALDKLRSGTVSGKRIVVPIESDKPEEVNPNGAKAPPNEAKNAVNNLAYADKLNEDPSRIKFAYWVPNVSGGLVISKIEQRTKWDLDSNAGYAQTAERWGFEYALTQIRFMAGYGAEYQHESVSFSQALLHHTEKLIVMAALLPGPWIPAVAAKQIASIDVYSKGRVAVNVVSGWFKQEFTSIGQWWLDHGERYRRSREFIACLKGIWTNDQFTFKGDFYQFHDYPLRPKPLSRPGRPHPEIFQGGNSIDARENAAAGSDYYFMNGNTLEGFQTQIKDVKERAKNHGREGQVKFAVNAFVIARETEEEAIRVLQEIQGKANKEAVEAFGDEVKNAGASTSNKTGMWADSKFDDLVQYNDGFKTKLIGTPEQIADRILLIKSLGVDILLVAFLHYADDIQQFGEQILSRVRKLEAEGRGKDEEFEIRLTGDVYRARLKKDEA</sequence>
<dbReference type="InterPro" id="IPR036291">
    <property type="entry name" value="NAD(P)-bd_dom_sf"/>
</dbReference>
<evidence type="ECO:0000256" key="3">
    <source>
        <dbReference type="ARBA" id="ARBA00022643"/>
    </source>
</evidence>
<dbReference type="GO" id="GO:0046306">
    <property type="term" value="P:alkanesulfonate catabolic process"/>
    <property type="evidence" value="ECO:0007669"/>
    <property type="project" value="TreeGrafter"/>
</dbReference>
<dbReference type="InterPro" id="IPR047122">
    <property type="entry name" value="Trans-enoyl_RdTase-like"/>
</dbReference>
<name>A0AA39QUB1_9LECA</name>
<dbReference type="Gene3D" id="3.20.20.30">
    <property type="entry name" value="Luciferase-like domain"/>
    <property type="match status" value="1"/>
</dbReference>
<evidence type="ECO:0000256" key="7">
    <source>
        <dbReference type="SAM" id="Phobius"/>
    </source>
</evidence>
<dbReference type="PANTHER" id="PTHR42847">
    <property type="entry name" value="ALKANESULFONATE MONOOXYGENASE"/>
    <property type="match status" value="1"/>
</dbReference>
<dbReference type="SUPFAM" id="SSF50129">
    <property type="entry name" value="GroES-like"/>
    <property type="match status" value="1"/>
</dbReference>
<dbReference type="AlphaFoldDB" id="A0AA39QUB1"/>
<dbReference type="Gene3D" id="3.40.50.720">
    <property type="entry name" value="NAD(P)-binding Rossmann-like Domain"/>
    <property type="match status" value="1"/>
</dbReference>
<dbReference type="InterPro" id="IPR050172">
    <property type="entry name" value="SsuD_RutA_monooxygenase"/>
</dbReference>
<keyword evidence="3" id="KW-0288">FMN</keyword>
<evidence type="ECO:0000256" key="2">
    <source>
        <dbReference type="ARBA" id="ARBA00022630"/>
    </source>
</evidence>
<dbReference type="Proteomes" id="UP001166286">
    <property type="component" value="Unassembled WGS sequence"/>
</dbReference>
<feature type="domain" description="Enoyl reductase (ER)" evidence="8">
    <location>
        <begin position="53"/>
        <end position="411"/>
    </location>
</feature>
<dbReference type="Pfam" id="PF00296">
    <property type="entry name" value="Bac_luciferase"/>
    <property type="match status" value="1"/>
</dbReference>
<evidence type="ECO:0000313" key="10">
    <source>
        <dbReference type="Proteomes" id="UP001166286"/>
    </source>
</evidence>
<gene>
    <name evidence="9" type="ORF">JMJ35_008755</name>
</gene>
<dbReference type="InterPro" id="IPR013149">
    <property type="entry name" value="ADH-like_C"/>
</dbReference>
<dbReference type="SUPFAM" id="SSF51735">
    <property type="entry name" value="NAD(P)-binding Rossmann-fold domains"/>
    <property type="match status" value="1"/>
</dbReference>
<dbReference type="InterPro" id="IPR011251">
    <property type="entry name" value="Luciferase-like_dom"/>
</dbReference>
<organism evidence="9 10">
    <name type="scientific">Cladonia borealis</name>
    <dbReference type="NCBI Taxonomy" id="184061"/>
    <lineage>
        <taxon>Eukaryota</taxon>
        <taxon>Fungi</taxon>
        <taxon>Dikarya</taxon>
        <taxon>Ascomycota</taxon>
        <taxon>Pezizomycotina</taxon>
        <taxon>Lecanoromycetes</taxon>
        <taxon>OSLEUM clade</taxon>
        <taxon>Lecanoromycetidae</taxon>
        <taxon>Lecanorales</taxon>
        <taxon>Lecanorineae</taxon>
        <taxon>Cladoniaceae</taxon>
        <taxon>Cladonia</taxon>
    </lineage>
</organism>
<dbReference type="SMART" id="SM00829">
    <property type="entry name" value="PKS_ER"/>
    <property type="match status" value="1"/>
</dbReference>
<evidence type="ECO:0000313" key="9">
    <source>
        <dbReference type="EMBL" id="KAK0508479.1"/>
    </source>
</evidence>
<dbReference type="InterPro" id="IPR020843">
    <property type="entry name" value="ER"/>
</dbReference>
<evidence type="ECO:0000259" key="8">
    <source>
        <dbReference type="SMART" id="SM00829"/>
    </source>
</evidence>
<evidence type="ECO:0000256" key="5">
    <source>
        <dbReference type="ARBA" id="ARBA00023033"/>
    </source>
</evidence>
<keyword evidence="10" id="KW-1185">Reference proteome</keyword>
<dbReference type="InterPro" id="IPR036661">
    <property type="entry name" value="Luciferase-like_sf"/>
</dbReference>
<protein>
    <recommendedName>
        <fullName evidence="8">Enoyl reductase (ER) domain-containing protein</fullName>
    </recommendedName>
</protein>